<dbReference type="Proteomes" id="UP001195624">
    <property type="component" value="Unassembled WGS sequence"/>
</dbReference>
<keyword evidence="2" id="KW-1185">Reference proteome</keyword>
<gene>
    <name evidence="1" type="ORF">J2125_002597</name>
</gene>
<dbReference type="EMBL" id="JAGGMQ010000001">
    <property type="protein sequence ID" value="MBP2169405.1"/>
    <property type="molecule type" value="Genomic_DNA"/>
</dbReference>
<protein>
    <submittedName>
        <fullName evidence="1">LysR family transcriptional regulator of abg operon</fullName>
    </submittedName>
</protein>
<reference evidence="2" key="2">
    <citation type="submission" date="2023-07" db="EMBL/GenBank/DDBJ databases">
        <title>Genome mining of underrepresented organisms for secondary metabolites.</title>
        <authorList>
            <person name="D'Agostino P.M."/>
        </authorList>
    </citation>
    <scope>NUCLEOTIDE SEQUENCE [LARGE SCALE GENOMIC DNA]</scope>
    <source>
        <strain evidence="2">WS4403</strain>
    </source>
</reference>
<name>A0ABS4PBD4_9GAMM</name>
<dbReference type="RefSeq" id="WP_017798998.1">
    <property type="nucleotide sequence ID" value="NZ_JAGGMQ010000001.1"/>
</dbReference>
<reference evidence="1 2" key="1">
    <citation type="submission" date="2021-03" db="EMBL/GenBank/DDBJ databases">
        <authorList>
            <person name="D'Agostino P."/>
            <person name="Huntemann M."/>
            <person name="Clum A."/>
            <person name="Spunde A."/>
            <person name="Palaniappan K."/>
            <person name="Ritter S."/>
            <person name="Mikhailova N."/>
            <person name="Chen I.-M."/>
            <person name="Stamatis D."/>
            <person name="Reddy T."/>
            <person name="O'Malley R."/>
            <person name="Daum C."/>
            <person name="Shapiro N."/>
            <person name="Ivanova N."/>
            <person name="Kyrpides N."/>
            <person name="Woyke T."/>
        </authorList>
    </citation>
    <scope>NUCLEOTIDE SEQUENCE [LARGE SCALE GENOMIC DNA]</scope>
    <source>
        <strain evidence="1 2">WS4403</strain>
    </source>
</reference>
<comment type="caution">
    <text evidence="1">The sequence shown here is derived from an EMBL/GenBank/DDBJ whole genome shotgun (WGS) entry which is preliminary data.</text>
</comment>
<organism evidence="1 2">
    <name type="scientific">Winslowiella toletana</name>
    <dbReference type="NCBI Taxonomy" id="92490"/>
    <lineage>
        <taxon>Bacteria</taxon>
        <taxon>Pseudomonadati</taxon>
        <taxon>Pseudomonadota</taxon>
        <taxon>Gammaproteobacteria</taxon>
        <taxon>Enterobacterales</taxon>
        <taxon>Erwiniaceae</taxon>
        <taxon>Winslowiella</taxon>
    </lineage>
</organism>
<proteinExistence type="predicted"/>
<sequence length="55" mass="5919">MSVDVISAPIPGNPLVALDLDQPLPKATFFLIQRRDTALTPMGAYLAQPLSVKAR</sequence>
<evidence type="ECO:0000313" key="2">
    <source>
        <dbReference type="Proteomes" id="UP001195624"/>
    </source>
</evidence>
<evidence type="ECO:0000313" key="1">
    <source>
        <dbReference type="EMBL" id="MBP2169405.1"/>
    </source>
</evidence>
<accession>A0ABS4PBD4</accession>